<protein>
    <submittedName>
        <fullName evidence="1">Uncharacterized protein</fullName>
    </submittedName>
</protein>
<organism evidence="1 2">
    <name type="scientific">Metabacillus endolithicus</name>
    <dbReference type="NCBI Taxonomy" id="1535204"/>
    <lineage>
        <taxon>Bacteria</taxon>
        <taxon>Bacillati</taxon>
        <taxon>Bacillota</taxon>
        <taxon>Bacilli</taxon>
        <taxon>Bacillales</taxon>
        <taxon>Bacillaceae</taxon>
        <taxon>Metabacillus</taxon>
    </lineage>
</organism>
<evidence type="ECO:0000313" key="1">
    <source>
        <dbReference type="EMBL" id="MFD2213174.1"/>
    </source>
</evidence>
<dbReference type="Proteomes" id="UP001597318">
    <property type="component" value="Unassembled WGS sequence"/>
</dbReference>
<proteinExistence type="predicted"/>
<keyword evidence="2" id="KW-1185">Reference proteome</keyword>
<sequence length="49" mass="5648">MKKFVFAIDSKELTINANHILEAMAELKLLTEVLGKELNIEFIGMYYTI</sequence>
<gene>
    <name evidence="1" type="ORF">ACFSKK_05525</name>
</gene>
<evidence type="ECO:0000313" key="2">
    <source>
        <dbReference type="Proteomes" id="UP001597318"/>
    </source>
</evidence>
<comment type="caution">
    <text evidence="1">The sequence shown here is derived from an EMBL/GenBank/DDBJ whole genome shotgun (WGS) entry which is preliminary data.</text>
</comment>
<reference evidence="2" key="1">
    <citation type="journal article" date="2019" name="Int. J. Syst. Evol. Microbiol.">
        <title>The Global Catalogue of Microorganisms (GCM) 10K type strain sequencing project: providing services to taxonomists for standard genome sequencing and annotation.</title>
        <authorList>
            <consortium name="The Broad Institute Genomics Platform"/>
            <consortium name="The Broad Institute Genome Sequencing Center for Infectious Disease"/>
            <person name="Wu L."/>
            <person name="Ma J."/>
        </authorList>
    </citation>
    <scope>NUCLEOTIDE SEQUENCE [LARGE SCALE GENOMIC DNA]</scope>
    <source>
        <strain evidence="2">CGMCC 1.15474</strain>
    </source>
</reference>
<dbReference type="RefSeq" id="WP_247341300.1">
    <property type="nucleotide sequence ID" value="NZ_CP095550.1"/>
</dbReference>
<accession>A0ABW5BUD9</accession>
<name>A0ABW5BUD9_9BACI</name>
<dbReference type="EMBL" id="JBHUIK010000001">
    <property type="protein sequence ID" value="MFD2213174.1"/>
    <property type="molecule type" value="Genomic_DNA"/>
</dbReference>